<gene>
    <name evidence="4" type="ORF">IAC72_04500</name>
</gene>
<dbReference type="Gene3D" id="1.10.10.10">
    <property type="entry name" value="Winged helix-like DNA-binding domain superfamily/Winged helix DNA-binding domain"/>
    <property type="match status" value="1"/>
</dbReference>
<dbReference type="InterPro" id="IPR051534">
    <property type="entry name" value="CBASS_pafABC_assoc_protein"/>
</dbReference>
<dbReference type="InterPro" id="IPR036388">
    <property type="entry name" value="WH-like_DNA-bd_sf"/>
</dbReference>
<dbReference type="PANTHER" id="PTHR34580:SF1">
    <property type="entry name" value="PROTEIN PAFC"/>
    <property type="match status" value="1"/>
</dbReference>
<dbReference type="InterPro" id="IPR013196">
    <property type="entry name" value="HTH_11"/>
</dbReference>
<dbReference type="AlphaFoldDB" id="A0A9D1MY35"/>
<reference evidence="4" key="2">
    <citation type="journal article" date="2021" name="PeerJ">
        <title>Extensive microbial diversity within the chicken gut microbiome revealed by metagenomics and culture.</title>
        <authorList>
            <person name="Gilroy R."/>
            <person name="Ravi A."/>
            <person name="Getino M."/>
            <person name="Pursley I."/>
            <person name="Horton D.L."/>
            <person name="Alikhan N.F."/>
            <person name="Baker D."/>
            <person name="Gharbi K."/>
            <person name="Hall N."/>
            <person name="Watson M."/>
            <person name="Adriaenssens E.M."/>
            <person name="Foster-Nyarko E."/>
            <person name="Jarju S."/>
            <person name="Secka A."/>
            <person name="Antonio M."/>
            <person name="Oren A."/>
            <person name="Chaudhuri R.R."/>
            <person name="La Ragione R."/>
            <person name="Hildebrand F."/>
            <person name="Pallen M.J."/>
        </authorList>
    </citation>
    <scope>NUCLEOTIDE SEQUENCE</scope>
    <source>
        <strain evidence="4">ChiHjej12B11-7776</strain>
    </source>
</reference>
<sequence length="306" mass="34177">MQIPVLVGIMSTLLAADETVNAQELAQKFEISKRSVYRYVAMLSEGGIPIETRMGRNGGWGIVDTYKLKATYFTEEEYQRLIFALQSFSLQDDVTKNAIQKLSGLRRSHASATVLKSDQLVVDSADYSVGDYVNVLSDCISQRLLCNIEYHSKAGAVTSRSVEPYCLILKDGSWYVYCFCRMRKAFRYFKVSRMVRLSVGERFSPREFSVDSSVIESDVLRGKEICEVILSLQHKALSACEEWLGMGHVARVGDGYVAKASLPYDEMLVSRILSLGDGVRVEKPAKLRKAVLARCAVVCAENVDDS</sequence>
<dbReference type="Pfam" id="PF25583">
    <property type="entry name" value="WCX"/>
    <property type="match status" value="1"/>
</dbReference>
<dbReference type="Pfam" id="PF13280">
    <property type="entry name" value="WYL"/>
    <property type="match status" value="1"/>
</dbReference>
<comment type="caution">
    <text evidence="4">The sequence shown here is derived from an EMBL/GenBank/DDBJ whole genome shotgun (WGS) entry which is preliminary data.</text>
</comment>
<dbReference type="PANTHER" id="PTHR34580">
    <property type="match status" value="1"/>
</dbReference>
<dbReference type="InterPro" id="IPR026881">
    <property type="entry name" value="WYL_dom"/>
</dbReference>
<protein>
    <submittedName>
        <fullName evidence="4">YafY family transcriptional regulator</fullName>
    </submittedName>
</protein>
<evidence type="ECO:0000313" key="5">
    <source>
        <dbReference type="Proteomes" id="UP000886852"/>
    </source>
</evidence>
<dbReference type="SUPFAM" id="SSF46785">
    <property type="entry name" value="Winged helix' DNA-binding domain"/>
    <property type="match status" value="1"/>
</dbReference>
<dbReference type="EMBL" id="DVOC01000077">
    <property type="protein sequence ID" value="HIU91250.1"/>
    <property type="molecule type" value="Genomic_DNA"/>
</dbReference>
<dbReference type="InterPro" id="IPR036390">
    <property type="entry name" value="WH_DNA-bd_sf"/>
</dbReference>
<feature type="domain" description="Helix-turn-helix type 11" evidence="1">
    <location>
        <begin position="9"/>
        <end position="59"/>
    </location>
</feature>
<dbReference type="PROSITE" id="PS52050">
    <property type="entry name" value="WYL"/>
    <property type="match status" value="1"/>
</dbReference>
<evidence type="ECO:0000313" key="4">
    <source>
        <dbReference type="EMBL" id="HIU91250.1"/>
    </source>
</evidence>
<organism evidence="4 5">
    <name type="scientific">Candidatus Fimimonas merdipullorum</name>
    <dbReference type="NCBI Taxonomy" id="2840822"/>
    <lineage>
        <taxon>Bacteria</taxon>
        <taxon>Pseudomonadati</taxon>
        <taxon>Myxococcota</taxon>
        <taxon>Myxococcia</taxon>
        <taxon>Myxococcales</taxon>
        <taxon>Cystobacterineae</taxon>
        <taxon>Myxococcaceae</taxon>
        <taxon>Myxococcaceae incertae sedis</taxon>
        <taxon>Candidatus Fimimonas</taxon>
    </lineage>
</organism>
<reference evidence="4" key="1">
    <citation type="submission" date="2020-10" db="EMBL/GenBank/DDBJ databases">
        <authorList>
            <person name="Gilroy R."/>
        </authorList>
    </citation>
    <scope>NUCLEOTIDE SEQUENCE</scope>
    <source>
        <strain evidence="4">ChiHjej12B11-7776</strain>
    </source>
</reference>
<name>A0A9D1MY35_9BACT</name>
<feature type="domain" description="WYL" evidence="2">
    <location>
        <begin position="132"/>
        <end position="197"/>
    </location>
</feature>
<dbReference type="InterPro" id="IPR028349">
    <property type="entry name" value="PafC-like"/>
</dbReference>
<dbReference type="Pfam" id="PF08279">
    <property type="entry name" value="HTH_11"/>
    <property type="match status" value="1"/>
</dbReference>
<evidence type="ECO:0000259" key="2">
    <source>
        <dbReference type="Pfam" id="PF13280"/>
    </source>
</evidence>
<dbReference type="PIRSF" id="PIRSF016838">
    <property type="entry name" value="PafC"/>
    <property type="match status" value="1"/>
</dbReference>
<dbReference type="InterPro" id="IPR057727">
    <property type="entry name" value="WCX_dom"/>
</dbReference>
<accession>A0A9D1MY35</accession>
<evidence type="ECO:0000259" key="1">
    <source>
        <dbReference type="Pfam" id="PF08279"/>
    </source>
</evidence>
<evidence type="ECO:0000259" key="3">
    <source>
        <dbReference type="Pfam" id="PF25583"/>
    </source>
</evidence>
<feature type="domain" description="WCX" evidence="3">
    <location>
        <begin position="226"/>
        <end position="294"/>
    </location>
</feature>
<proteinExistence type="predicted"/>
<dbReference type="Proteomes" id="UP000886852">
    <property type="component" value="Unassembled WGS sequence"/>
</dbReference>